<dbReference type="InterPro" id="IPR036291">
    <property type="entry name" value="NAD(P)-bd_dom_sf"/>
</dbReference>
<keyword evidence="4" id="KW-0560">Oxidoreductase</keyword>
<dbReference type="PROSITE" id="PS00061">
    <property type="entry name" value="ADH_SHORT"/>
    <property type="match status" value="1"/>
</dbReference>
<dbReference type="FunFam" id="3.40.50.720:FF:000084">
    <property type="entry name" value="Short-chain dehydrogenase reductase"/>
    <property type="match status" value="1"/>
</dbReference>
<evidence type="ECO:0000313" key="5">
    <source>
        <dbReference type="Proteomes" id="UP000431269"/>
    </source>
</evidence>
<dbReference type="InterPro" id="IPR002347">
    <property type="entry name" value="SDR_fam"/>
</dbReference>
<sequence>MANAFSVGARLRDRVAVITGGANGIGLGCALRFAEEGARVAIIDLEQDALNDARASFEGFPHKPLLVAGDCTKHDEVETFIERVSGDLGPVDILVNNVGQGARERKATFLESTEEVWRFVVEINLFTTMRFSRLVAPGMVERGWGRIINVASESAVIGPVGSHDYGAAKMGVIGFTRAVARELAPHGVTVNALCPGPVRTRALERSAGDEAKKAVASIPTGALGEPEDIAAMAALLASDEGRYITGQSILINGGRWWL</sequence>
<dbReference type="InterPro" id="IPR050259">
    <property type="entry name" value="SDR"/>
</dbReference>
<dbReference type="CDD" id="cd05233">
    <property type="entry name" value="SDR_c"/>
    <property type="match status" value="1"/>
</dbReference>
<evidence type="ECO:0000256" key="1">
    <source>
        <dbReference type="ARBA" id="ARBA00006484"/>
    </source>
</evidence>
<dbReference type="EMBL" id="CP047045">
    <property type="protein sequence ID" value="QGZ93675.1"/>
    <property type="molecule type" value="Genomic_DNA"/>
</dbReference>
<protein>
    <recommendedName>
        <fullName evidence="3">D-xylose 1-dehydrogenase</fullName>
        <ecNumber evidence="2">1.1.1.175</ecNumber>
    </recommendedName>
</protein>
<dbReference type="PRINTS" id="PR00081">
    <property type="entry name" value="GDHRDH"/>
</dbReference>
<dbReference type="InterPro" id="IPR020904">
    <property type="entry name" value="Sc_DH/Rdtase_CS"/>
</dbReference>
<dbReference type="Proteomes" id="UP000431269">
    <property type="component" value="Chromosome"/>
</dbReference>
<gene>
    <name evidence="4" type="primary">fabG_2</name>
    <name evidence="4" type="ORF">DSM104635_00487</name>
</gene>
<dbReference type="Gene3D" id="3.40.50.720">
    <property type="entry name" value="NAD(P)-binding Rossmann-like Domain"/>
    <property type="match status" value="1"/>
</dbReference>
<dbReference type="PANTHER" id="PTHR42879">
    <property type="entry name" value="3-OXOACYL-(ACYL-CARRIER-PROTEIN) REDUCTASE"/>
    <property type="match status" value="1"/>
</dbReference>
<proteinExistence type="inferred from homology"/>
<name>A0A6I6MGB0_9CAUL</name>
<dbReference type="GO" id="GO:0032787">
    <property type="term" value="P:monocarboxylic acid metabolic process"/>
    <property type="evidence" value="ECO:0007669"/>
    <property type="project" value="UniProtKB-ARBA"/>
</dbReference>
<dbReference type="PANTHER" id="PTHR42879:SF2">
    <property type="entry name" value="3-OXOACYL-[ACYL-CARRIER-PROTEIN] REDUCTASE FABG"/>
    <property type="match status" value="1"/>
</dbReference>
<evidence type="ECO:0000313" key="4">
    <source>
        <dbReference type="EMBL" id="QGZ93675.1"/>
    </source>
</evidence>
<dbReference type="PRINTS" id="PR00080">
    <property type="entry name" value="SDRFAMILY"/>
</dbReference>
<dbReference type="GO" id="GO:0047838">
    <property type="term" value="F:D-xylose 1-dehydrogenase (NAD+) activity"/>
    <property type="evidence" value="ECO:0007669"/>
    <property type="project" value="UniProtKB-EC"/>
</dbReference>
<dbReference type="SUPFAM" id="SSF51735">
    <property type="entry name" value="NAD(P)-binding Rossmann-fold domains"/>
    <property type="match status" value="1"/>
</dbReference>
<evidence type="ECO:0000256" key="3">
    <source>
        <dbReference type="ARBA" id="ARBA00069939"/>
    </source>
</evidence>
<evidence type="ECO:0000256" key="2">
    <source>
        <dbReference type="ARBA" id="ARBA00066641"/>
    </source>
</evidence>
<accession>A0A6I6MGB0</accession>
<reference evidence="5" key="1">
    <citation type="submission" date="2019-12" db="EMBL/GenBank/DDBJ databases">
        <title>Complete genome of Terracaulis silvestris 0127_4.</title>
        <authorList>
            <person name="Vieira S."/>
            <person name="Riedel T."/>
            <person name="Sproer C."/>
            <person name="Pascual J."/>
            <person name="Boedeker C."/>
            <person name="Overmann J."/>
        </authorList>
    </citation>
    <scope>NUCLEOTIDE SEQUENCE [LARGE SCALE GENOMIC DNA]</scope>
    <source>
        <strain evidence="5">0127_4</strain>
    </source>
</reference>
<dbReference type="AlphaFoldDB" id="A0A6I6MGB0"/>
<organism evidence="4 5">
    <name type="scientific">Terricaulis silvestris</name>
    <dbReference type="NCBI Taxonomy" id="2686094"/>
    <lineage>
        <taxon>Bacteria</taxon>
        <taxon>Pseudomonadati</taxon>
        <taxon>Pseudomonadota</taxon>
        <taxon>Alphaproteobacteria</taxon>
        <taxon>Caulobacterales</taxon>
        <taxon>Caulobacteraceae</taxon>
        <taxon>Terricaulis</taxon>
    </lineage>
</organism>
<dbReference type="EC" id="1.1.1.175" evidence="2"/>
<comment type="similarity">
    <text evidence="1">Belongs to the short-chain dehydrogenases/reductases (SDR) family.</text>
</comment>
<dbReference type="RefSeq" id="WP_158764674.1">
    <property type="nucleotide sequence ID" value="NZ_CP047045.1"/>
</dbReference>
<dbReference type="KEGG" id="tsv:DSM104635_00487"/>
<dbReference type="Pfam" id="PF13561">
    <property type="entry name" value="adh_short_C2"/>
    <property type="match status" value="1"/>
</dbReference>
<keyword evidence="5" id="KW-1185">Reference proteome</keyword>